<accession>A0A015UQ00</accession>
<evidence type="ECO:0000313" key="1">
    <source>
        <dbReference type="EMBL" id="EXY75928.1"/>
    </source>
</evidence>
<organism evidence="1 2">
    <name type="scientific">Bacteroides fragilis str. 3988T(B)14</name>
    <dbReference type="NCBI Taxonomy" id="1339315"/>
    <lineage>
        <taxon>Bacteria</taxon>
        <taxon>Pseudomonadati</taxon>
        <taxon>Bacteroidota</taxon>
        <taxon>Bacteroidia</taxon>
        <taxon>Bacteroidales</taxon>
        <taxon>Bacteroidaceae</taxon>
        <taxon>Bacteroides</taxon>
    </lineage>
</organism>
<name>A0A015UQ00_BACFG</name>
<dbReference type="PATRIC" id="fig|1339315.3.peg.955"/>
<dbReference type="InterPro" id="IPR011009">
    <property type="entry name" value="Kinase-like_dom_sf"/>
</dbReference>
<dbReference type="EMBL" id="JGCY01000220">
    <property type="protein sequence ID" value="EXY75928.1"/>
    <property type="molecule type" value="Genomic_DNA"/>
</dbReference>
<dbReference type="AlphaFoldDB" id="A0A015UQ00"/>
<reference evidence="1 2" key="1">
    <citation type="submission" date="2014-02" db="EMBL/GenBank/DDBJ databases">
        <authorList>
            <person name="Sears C."/>
            <person name="Carroll K."/>
            <person name="Sack B.R."/>
            <person name="Qadri F."/>
            <person name="Myers L.L."/>
            <person name="Chung G.-T."/>
            <person name="Escheverria P."/>
            <person name="Fraser C.M."/>
            <person name="Sadzewicz L."/>
            <person name="Shefchek K.A."/>
            <person name="Tallon L."/>
            <person name="Das S.P."/>
            <person name="Daugherty S."/>
            <person name="Mongodin E.F."/>
        </authorList>
    </citation>
    <scope>NUCLEOTIDE SEQUENCE [LARGE SCALE GENOMIC DNA]</scope>
    <source>
        <strain evidence="2">3988T(B)14</strain>
    </source>
</reference>
<dbReference type="RefSeq" id="WP_022347086.1">
    <property type="nucleotide sequence ID" value="NZ_JGCY01000220.1"/>
</dbReference>
<keyword evidence="1" id="KW-0808">Transferase</keyword>
<protein>
    <submittedName>
        <fullName evidence="1">Lipopolysaccharide kinase family protein</fullName>
    </submittedName>
</protein>
<dbReference type="GO" id="GO:0004672">
    <property type="term" value="F:protein kinase activity"/>
    <property type="evidence" value="ECO:0007669"/>
    <property type="project" value="InterPro"/>
</dbReference>
<evidence type="ECO:0000313" key="2">
    <source>
        <dbReference type="Proteomes" id="UP000020529"/>
    </source>
</evidence>
<dbReference type="InterPro" id="IPR008266">
    <property type="entry name" value="Tyr_kinase_AS"/>
</dbReference>
<dbReference type="SUPFAM" id="SSF56112">
    <property type="entry name" value="Protein kinase-like (PK-like)"/>
    <property type="match status" value="1"/>
</dbReference>
<sequence length="237" mass="27229">MTKRLTKIGVNPDFQELSSFVHELPTVFETGGKVIYKGRNELKEFDVEGKKLIVKSYQLPHLLNRIIYNFFRASKAKRSYSYALMLRKLGIGSPAPVGYYSTGSWLLFGRSYFVCLKSDCPYTYRDFEKTVFPNQEQILRAIARTTAMLHENGLLHKDYSAGNILFRTIDEKVEVEIIDLNRMRFGNVDIEAGCKNFERLPGTHEMFAILAEEYAKARGFDVQTCLELIEQAHSLSD</sequence>
<proteinExistence type="predicted"/>
<dbReference type="Proteomes" id="UP000020529">
    <property type="component" value="Unassembled WGS sequence"/>
</dbReference>
<keyword evidence="1" id="KW-0418">Kinase</keyword>
<comment type="caution">
    <text evidence="1">The sequence shown here is derived from an EMBL/GenBank/DDBJ whole genome shotgun (WGS) entry which is preliminary data.</text>
</comment>
<dbReference type="PROSITE" id="PS00109">
    <property type="entry name" value="PROTEIN_KINASE_TYR"/>
    <property type="match status" value="1"/>
</dbReference>
<dbReference type="Gene3D" id="1.10.510.10">
    <property type="entry name" value="Transferase(Phosphotransferase) domain 1"/>
    <property type="match status" value="1"/>
</dbReference>
<gene>
    <name evidence="1" type="ORF">M124_0137</name>
</gene>
<dbReference type="Pfam" id="PF06293">
    <property type="entry name" value="Kdo"/>
    <property type="match status" value="1"/>
</dbReference>